<evidence type="ECO:0000313" key="2">
    <source>
        <dbReference type="EMBL" id="KAL0433164.1"/>
    </source>
</evidence>
<proteinExistence type="predicted"/>
<evidence type="ECO:0000256" key="1">
    <source>
        <dbReference type="SAM" id="MobiDB-lite"/>
    </source>
</evidence>
<reference evidence="2" key="1">
    <citation type="submission" date="2020-06" db="EMBL/GenBank/DDBJ databases">
        <authorList>
            <person name="Li T."/>
            <person name="Hu X."/>
            <person name="Zhang T."/>
            <person name="Song X."/>
            <person name="Zhang H."/>
            <person name="Dai N."/>
            <person name="Sheng W."/>
            <person name="Hou X."/>
            <person name="Wei L."/>
        </authorList>
    </citation>
    <scope>NUCLEOTIDE SEQUENCE</scope>
    <source>
        <strain evidence="2">KEN1</strain>
        <tissue evidence="2">Leaf</tissue>
    </source>
</reference>
<comment type="caution">
    <text evidence="2">The sequence shown here is derived from an EMBL/GenBank/DDBJ whole genome shotgun (WGS) entry which is preliminary data.</text>
</comment>
<protein>
    <submittedName>
        <fullName evidence="2">Uncharacterized protein</fullName>
    </submittedName>
</protein>
<dbReference type="EMBL" id="JACGWN010000009">
    <property type="protein sequence ID" value="KAL0433164.1"/>
    <property type="molecule type" value="Genomic_DNA"/>
</dbReference>
<name>A0AAW2VTV6_9LAMI</name>
<dbReference type="AlphaFoldDB" id="A0AAW2VTV6"/>
<organism evidence="2">
    <name type="scientific">Sesamum latifolium</name>
    <dbReference type="NCBI Taxonomy" id="2727402"/>
    <lineage>
        <taxon>Eukaryota</taxon>
        <taxon>Viridiplantae</taxon>
        <taxon>Streptophyta</taxon>
        <taxon>Embryophyta</taxon>
        <taxon>Tracheophyta</taxon>
        <taxon>Spermatophyta</taxon>
        <taxon>Magnoliopsida</taxon>
        <taxon>eudicotyledons</taxon>
        <taxon>Gunneridae</taxon>
        <taxon>Pentapetalae</taxon>
        <taxon>asterids</taxon>
        <taxon>lamiids</taxon>
        <taxon>Lamiales</taxon>
        <taxon>Pedaliaceae</taxon>
        <taxon>Sesamum</taxon>
    </lineage>
</organism>
<feature type="compositionally biased region" description="Basic and acidic residues" evidence="1">
    <location>
        <begin position="305"/>
        <end position="315"/>
    </location>
</feature>
<feature type="region of interest" description="Disordered" evidence="1">
    <location>
        <begin position="159"/>
        <end position="231"/>
    </location>
</feature>
<accession>A0AAW2VTV6</accession>
<feature type="compositionally biased region" description="Basic and acidic residues" evidence="1">
    <location>
        <begin position="264"/>
        <end position="294"/>
    </location>
</feature>
<reference evidence="2" key="2">
    <citation type="journal article" date="2024" name="Plant">
        <title>Genomic evolution and insights into agronomic trait innovations of Sesamum species.</title>
        <authorList>
            <person name="Miao H."/>
            <person name="Wang L."/>
            <person name="Qu L."/>
            <person name="Liu H."/>
            <person name="Sun Y."/>
            <person name="Le M."/>
            <person name="Wang Q."/>
            <person name="Wei S."/>
            <person name="Zheng Y."/>
            <person name="Lin W."/>
            <person name="Duan Y."/>
            <person name="Cao H."/>
            <person name="Xiong S."/>
            <person name="Wang X."/>
            <person name="Wei L."/>
            <person name="Li C."/>
            <person name="Ma Q."/>
            <person name="Ju M."/>
            <person name="Zhao R."/>
            <person name="Li G."/>
            <person name="Mu C."/>
            <person name="Tian Q."/>
            <person name="Mei H."/>
            <person name="Zhang T."/>
            <person name="Gao T."/>
            <person name="Zhang H."/>
        </authorList>
    </citation>
    <scope>NUCLEOTIDE SEQUENCE</scope>
    <source>
        <strain evidence="2">KEN1</strain>
    </source>
</reference>
<gene>
    <name evidence="2" type="ORF">Slati_2650700</name>
</gene>
<sequence length="326" mass="36511">MAQNPKRTINEMTSLDLNQQPLCIEYPTLDVDFELKSGLIHLLPTFRCLAGLSETNRSLVDAASGGALYDKTPTEARKLITTMSANNQHFDNRNDNPPRKVNEVSASIDERLDELTSLVKKFVVGGPQQVKTCGICTSRGHFTDACPMLYEEPTEHVNAVGGYSGPSQREYDPFSKTYNPGWRDHPNLRYDNQSQNFQKPPPPPQSNSNSGYSNKHSKLGESNPCEHSKFGVSSEPISLLRQSFGILRRGHAQQNRIENSVARGHAEQGKTGEKLENSPKQAEKSNQVDEEHPKVFVPKPPFPERFAKSKKEDSEKEIFETLCKVE</sequence>
<feature type="region of interest" description="Disordered" evidence="1">
    <location>
        <begin position="255"/>
        <end position="315"/>
    </location>
</feature>